<accession>A0ABV0PA24</accession>
<evidence type="ECO:0000313" key="2">
    <source>
        <dbReference type="Proteomes" id="UP001476798"/>
    </source>
</evidence>
<proteinExistence type="predicted"/>
<gene>
    <name evidence="1" type="ORF">GOODEAATRI_034491</name>
</gene>
<evidence type="ECO:0000313" key="1">
    <source>
        <dbReference type="EMBL" id="MEQ2180294.1"/>
    </source>
</evidence>
<sequence>MLPTCIKNQHLSSEKRVQCSPHCNTAPHHSQQCKQANCLPDESPIGLQHSCNKNSLATLLARFNSPSITFITHLYSTGFIGLRKKKFTPQSHYFCEVLLHRAAVYTIDTYLVYK</sequence>
<name>A0ABV0PA24_9TELE</name>
<reference evidence="1 2" key="1">
    <citation type="submission" date="2021-06" db="EMBL/GenBank/DDBJ databases">
        <authorList>
            <person name="Palmer J.M."/>
        </authorList>
    </citation>
    <scope>NUCLEOTIDE SEQUENCE [LARGE SCALE GENOMIC DNA]</scope>
    <source>
        <strain evidence="1 2">GA_2019</strain>
        <tissue evidence="1">Muscle</tissue>
    </source>
</reference>
<comment type="caution">
    <text evidence="1">The sequence shown here is derived from an EMBL/GenBank/DDBJ whole genome shotgun (WGS) entry which is preliminary data.</text>
</comment>
<dbReference type="Proteomes" id="UP001476798">
    <property type="component" value="Unassembled WGS sequence"/>
</dbReference>
<dbReference type="EMBL" id="JAHRIO010069045">
    <property type="protein sequence ID" value="MEQ2180294.1"/>
    <property type="molecule type" value="Genomic_DNA"/>
</dbReference>
<protein>
    <submittedName>
        <fullName evidence="1">Uncharacterized protein</fullName>
    </submittedName>
</protein>
<keyword evidence="2" id="KW-1185">Reference proteome</keyword>
<organism evidence="1 2">
    <name type="scientific">Goodea atripinnis</name>
    <dbReference type="NCBI Taxonomy" id="208336"/>
    <lineage>
        <taxon>Eukaryota</taxon>
        <taxon>Metazoa</taxon>
        <taxon>Chordata</taxon>
        <taxon>Craniata</taxon>
        <taxon>Vertebrata</taxon>
        <taxon>Euteleostomi</taxon>
        <taxon>Actinopterygii</taxon>
        <taxon>Neopterygii</taxon>
        <taxon>Teleostei</taxon>
        <taxon>Neoteleostei</taxon>
        <taxon>Acanthomorphata</taxon>
        <taxon>Ovalentaria</taxon>
        <taxon>Atherinomorphae</taxon>
        <taxon>Cyprinodontiformes</taxon>
        <taxon>Goodeidae</taxon>
        <taxon>Goodea</taxon>
    </lineage>
</organism>